<dbReference type="UniPathway" id="UPA00275">
    <property type="reaction ID" value="UER00401"/>
</dbReference>
<dbReference type="InterPro" id="IPR002125">
    <property type="entry name" value="CMP_dCMP_dom"/>
</dbReference>
<dbReference type="OrthoDB" id="9800865at2"/>
<evidence type="ECO:0000259" key="19">
    <source>
        <dbReference type="PROSITE" id="PS51747"/>
    </source>
</evidence>
<feature type="binding site" evidence="16">
    <location>
        <position position="340"/>
    </location>
    <ligand>
        <name>substrate</name>
    </ligand>
</feature>
<comment type="similarity">
    <text evidence="4">In the N-terminal section; belongs to the cytidine and deoxycytidylate deaminase family.</text>
</comment>
<evidence type="ECO:0000256" key="13">
    <source>
        <dbReference type="ARBA" id="ARBA00023002"/>
    </source>
</evidence>
<feature type="binding site" evidence="16">
    <location>
        <position position="243"/>
    </location>
    <ligand>
        <name>NADP(+)</name>
        <dbReference type="ChEBI" id="CHEBI:58349"/>
    </ligand>
</feature>
<evidence type="ECO:0000256" key="2">
    <source>
        <dbReference type="ARBA" id="ARBA00004882"/>
    </source>
</evidence>
<evidence type="ECO:0000256" key="10">
    <source>
        <dbReference type="ARBA" id="ARBA00022723"/>
    </source>
</evidence>
<evidence type="ECO:0000313" key="21">
    <source>
        <dbReference type="Proteomes" id="UP000248863"/>
    </source>
</evidence>
<proteinExistence type="inferred from homology"/>
<organism evidence="20 21">
    <name type="scientific">Rhodoplanes elegans</name>
    <dbReference type="NCBI Taxonomy" id="29408"/>
    <lineage>
        <taxon>Bacteria</taxon>
        <taxon>Pseudomonadati</taxon>
        <taxon>Pseudomonadota</taxon>
        <taxon>Alphaproteobacteria</taxon>
        <taxon>Hyphomicrobiales</taxon>
        <taxon>Nitrobacteraceae</taxon>
        <taxon>Rhodoplanes</taxon>
    </lineage>
</organism>
<feature type="binding site" evidence="16">
    <location>
        <position position="247"/>
    </location>
    <ligand>
        <name>substrate</name>
    </ligand>
</feature>
<keyword evidence="21" id="KW-1185">Reference proteome</keyword>
<evidence type="ECO:0000256" key="17">
    <source>
        <dbReference type="PIRSR" id="PIRSR006769-3"/>
    </source>
</evidence>
<keyword evidence="13" id="KW-0560">Oxidoreductase</keyword>
<dbReference type="Gene3D" id="3.40.140.10">
    <property type="entry name" value="Cytidine Deaminase, domain 2"/>
    <property type="match status" value="1"/>
</dbReference>
<evidence type="ECO:0000256" key="14">
    <source>
        <dbReference type="ARBA" id="ARBA00023268"/>
    </source>
</evidence>
<keyword evidence="14" id="KW-0511">Multifunctional enzyme</keyword>
<dbReference type="InterPro" id="IPR016192">
    <property type="entry name" value="APOBEC/CMP_deaminase_Zn-bd"/>
</dbReference>
<evidence type="ECO:0000256" key="5">
    <source>
        <dbReference type="ARBA" id="ARBA00007417"/>
    </source>
</evidence>
<evidence type="ECO:0000256" key="7">
    <source>
        <dbReference type="ARBA" id="ARBA00013173"/>
    </source>
</evidence>
<dbReference type="Gene3D" id="3.40.430.10">
    <property type="entry name" value="Dihydrofolate Reductase, subunit A"/>
    <property type="match status" value="1"/>
</dbReference>
<dbReference type="GO" id="GO:0008270">
    <property type="term" value="F:zinc ion binding"/>
    <property type="evidence" value="ECO:0007669"/>
    <property type="project" value="InterPro"/>
</dbReference>
<dbReference type="PROSITE" id="PS00903">
    <property type="entry name" value="CYT_DCMP_DEAMINASES_1"/>
    <property type="match status" value="1"/>
</dbReference>
<evidence type="ECO:0000256" key="18">
    <source>
        <dbReference type="SAM" id="MobiDB-lite"/>
    </source>
</evidence>
<dbReference type="NCBIfam" id="TIGR00326">
    <property type="entry name" value="eubact_ribD"/>
    <property type="match status" value="1"/>
</dbReference>
<comment type="pathway">
    <text evidence="2">Cofactor biosynthesis; riboflavin biosynthesis; 5-amino-6-(D-ribitylamino)uracil from GTP: step 2/4.</text>
</comment>
<dbReference type="EC" id="3.5.4.26" evidence="6"/>
<evidence type="ECO:0000256" key="4">
    <source>
        <dbReference type="ARBA" id="ARBA00005259"/>
    </source>
</evidence>
<dbReference type="SUPFAM" id="SSF53927">
    <property type="entry name" value="Cytidine deaminase-like"/>
    <property type="match status" value="1"/>
</dbReference>
<comment type="caution">
    <text evidence="20">The sequence shown here is derived from an EMBL/GenBank/DDBJ whole genome shotgun (WGS) entry which is preliminary data.</text>
</comment>
<keyword evidence="12 16" id="KW-0521">NADP</keyword>
<feature type="binding site" evidence="17">
    <location>
        <position position="127"/>
    </location>
    <ligand>
        <name>Zn(2+)</name>
        <dbReference type="ChEBI" id="CHEBI:29105"/>
        <note>catalytic</note>
    </ligand>
</feature>
<accession>A0A327KMW4</accession>
<gene>
    <name evidence="20" type="primary">ribD</name>
    <name evidence="20" type="ORF">CH338_09840</name>
</gene>
<dbReference type="InterPro" id="IPR016193">
    <property type="entry name" value="Cytidine_deaminase-like"/>
</dbReference>
<feature type="binding site" evidence="16">
    <location>
        <position position="227"/>
    </location>
    <ligand>
        <name>substrate</name>
    </ligand>
</feature>
<reference evidence="20 21" key="1">
    <citation type="submission" date="2017-07" db="EMBL/GenBank/DDBJ databases">
        <title>Draft Genome Sequences of Select Purple Nonsulfur Bacteria.</title>
        <authorList>
            <person name="Lasarre B."/>
            <person name="Mckinlay J.B."/>
        </authorList>
    </citation>
    <scope>NUCLEOTIDE SEQUENCE [LARGE SCALE GENOMIC DNA]</scope>
    <source>
        <strain evidence="20 21">DSM 11907</strain>
    </source>
</reference>
<dbReference type="CDD" id="cd01284">
    <property type="entry name" value="Riboflavin_deaminase-reductase"/>
    <property type="match status" value="1"/>
</dbReference>
<keyword evidence="11 17" id="KW-0862">Zinc</keyword>
<feature type="domain" description="CMP/dCMP-type deaminase" evidence="19">
    <location>
        <begin position="40"/>
        <end position="165"/>
    </location>
</feature>
<dbReference type="Pfam" id="PF00383">
    <property type="entry name" value="dCMP_cyt_deam_1"/>
    <property type="match status" value="1"/>
</dbReference>
<dbReference type="InterPro" id="IPR004794">
    <property type="entry name" value="Eubact_RibD"/>
</dbReference>
<sequence length="412" mass="42692">MRNSRDALATRRPDRHGRGPSSEPCRPIVAASPENSADPALDARFMALALALGRRGLGNTWPNPAVGAVVVRFDGGTPRIVGRGWTQPGGRPHAETEALKRAGDFSRGATLYVTLEPCSHHGKTPPCVDAIRAAGIARVVSAIEDPDTRVAGRGHTILRDAGIVVDIGVGAAEAFAAHAGHIRRVLEGRPHVTLKMALSADGKVALAGRRPVAITGAAANARVHLMRAMHDAILIGIGTALADDPLLTCRLPGLFPRSPVRVVMDATLRLPPTSRLVATARETPLWIVTRPDAPADAVARLREAGAHLIHVAPAETGPGVDPAAALRALGGLGITRLLIEGGPTVAAALSRVDLIDAAVLLHGPLVIGPDGVDPLEGLPLAALTAGPALALQATEMLGPDRLDAYTRRAACL</sequence>
<comment type="function">
    <text evidence="1">Converts 2,5-diamino-6-(ribosylamino)-4(3h)-pyrimidinone 5'-phosphate into 5-amino-6-(ribosylamino)-2,4(1h,3h)-pyrimidinedione 5'-phosphate.</text>
</comment>
<evidence type="ECO:0000256" key="6">
    <source>
        <dbReference type="ARBA" id="ARBA00012766"/>
    </source>
</evidence>
<dbReference type="InterPro" id="IPR050765">
    <property type="entry name" value="Riboflavin_Biosynth_HTPR"/>
</dbReference>
<dbReference type="SUPFAM" id="SSF53597">
    <property type="entry name" value="Dihydrofolate reductase-like"/>
    <property type="match status" value="1"/>
</dbReference>
<comment type="similarity">
    <text evidence="5">In the C-terminal section; belongs to the HTP reductase family.</text>
</comment>
<keyword evidence="10 17" id="KW-0479">Metal-binding</keyword>
<dbReference type="EMBL" id="NPEU01000081">
    <property type="protein sequence ID" value="RAI39316.1"/>
    <property type="molecule type" value="Genomic_DNA"/>
</dbReference>
<dbReference type="Pfam" id="PF01872">
    <property type="entry name" value="RibD_C"/>
    <property type="match status" value="1"/>
</dbReference>
<dbReference type="GO" id="GO:0009231">
    <property type="term" value="P:riboflavin biosynthetic process"/>
    <property type="evidence" value="ECO:0007669"/>
    <property type="project" value="UniProtKB-UniPathway"/>
</dbReference>
<feature type="region of interest" description="Disordered" evidence="18">
    <location>
        <begin position="1"/>
        <end position="34"/>
    </location>
</feature>
<comment type="cofactor">
    <cofactor evidence="17">
        <name>Zn(2+)</name>
        <dbReference type="ChEBI" id="CHEBI:29105"/>
    </cofactor>
    <text evidence="17">Binds 1 zinc ion.</text>
</comment>
<dbReference type="PANTHER" id="PTHR38011:SF7">
    <property type="entry name" value="2,5-DIAMINO-6-RIBOSYLAMINO-4(3H)-PYRIMIDINONE 5'-PHOSPHATE REDUCTASE"/>
    <property type="match status" value="1"/>
</dbReference>
<dbReference type="GO" id="GO:0008835">
    <property type="term" value="F:diaminohydroxyphosphoribosylaminopyrimidine deaminase activity"/>
    <property type="evidence" value="ECO:0007669"/>
    <property type="project" value="UniProtKB-EC"/>
</dbReference>
<dbReference type="PIRSF" id="PIRSF006769">
    <property type="entry name" value="RibD"/>
    <property type="match status" value="1"/>
</dbReference>
<dbReference type="GO" id="GO:0008703">
    <property type="term" value="F:5-amino-6-(5-phosphoribosylamino)uracil reductase activity"/>
    <property type="evidence" value="ECO:0007669"/>
    <property type="project" value="UniProtKB-EC"/>
</dbReference>
<evidence type="ECO:0000256" key="16">
    <source>
        <dbReference type="PIRSR" id="PIRSR006769-2"/>
    </source>
</evidence>
<evidence type="ECO:0000256" key="11">
    <source>
        <dbReference type="ARBA" id="ARBA00022833"/>
    </source>
</evidence>
<evidence type="ECO:0000256" key="3">
    <source>
        <dbReference type="ARBA" id="ARBA00004910"/>
    </source>
</evidence>
<feature type="binding site" evidence="16">
    <location>
        <position position="250"/>
    </location>
    <ligand>
        <name>substrate</name>
    </ligand>
</feature>
<evidence type="ECO:0000256" key="1">
    <source>
        <dbReference type="ARBA" id="ARBA00002151"/>
    </source>
</evidence>
<feature type="binding site" evidence="17">
    <location>
        <position position="93"/>
    </location>
    <ligand>
        <name>Zn(2+)</name>
        <dbReference type="ChEBI" id="CHEBI:29105"/>
        <note>catalytic</note>
    </ligand>
</feature>
<feature type="active site" description="Proton donor" evidence="15">
    <location>
        <position position="95"/>
    </location>
</feature>
<feature type="binding site" evidence="17">
    <location>
        <position position="118"/>
    </location>
    <ligand>
        <name>Zn(2+)</name>
        <dbReference type="ChEBI" id="CHEBI:29105"/>
        <note>catalytic</note>
    </ligand>
</feature>
<dbReference type="AlphaFoldDB" id="A0A327KMW4"/>
<dbReference type="Proteomes" id="UP000248863">
    <property type="component" value="Unassembled WGS sequence"/>
</dbReference>
<dbReference type="InterPro" id="IPR024072">
    <property type="entry name" value="DHFR-like_dom_sf"/>
</dbReference>
<comment type="pathway">
    <text evidence="3">Cofactor biosynthesis; riboflavin biosynthesis; 5-amino-6-(D-ribitylamino)uracil from GTP: step 3/4.</text>
</comment>
<feature type="binding site" evidence="16">
    <location>
        <begin position="342"/>
        <end position="348"/>
    </location>
    <ligand>
        <name>NADP(+)</name>
        <dbReference type="ChEBI" id="CHEBI:58349"/>
    </ligand>
</feature>
<feature type="binding site" evidence="16">
    <location>
        <position position="197"/>
    </location>
    <ligand>
        <name>NADP(+)</name>
        <dbReference type="ChEBI" id="CHEBI:58349"/>
    </ligand>
</feature>
<dbReference type="PANTHER" id="PTHR38011">
    <property type="entry name" value="DIHYDROFOLATE REDUCTASE FAMILY PROTEIN (AFU_ORTHOLOGUE AFUA_8G06820)"/>
    <property type="match status" value="1"/>
</dbReference>
<protein>
    <recommendedName>
        <fullName evidence="8">Riboflavin biosynthesis protein RibD</fullName>
        <ecNumber evidence="7">1.1.1.193</ecNumber>
        <ecNumber evidence="6">3.5.4.26</ecNumber>
    </recommendedName>
</protein>
<evidence type="ECO:0000256" key="9">
    <source>
        <dbReference type="ARBA" id="ARBA00022619"/>
    </source>
</evidence>
<dbReference type="InterPro" id="IPR002734">
    <property type="entry name" value="RibDG_C"/>
</dbReference>
<keyword evidence="9" id="KW-0686">Riboflavin biosynthesis</keyword>
<dbReference type="EC" id="1.1.1.193" evidence="7"/>
<evidence type="ECO:0000256" key="15">
    <source>
        <dbReference type="PIRSR" id="PIRSR006769-1"/>
    </source>
</evidence>
<name>A0A327KMW4_9BRAD</name>
<evidence type="ECO:0000313" key="20">
    <source>
        <dbReference type="EMBL" id="RAI39316.1"/>
    </source>
</evidence>
<feature type="binding site" evidence="16">
    <location>
        <position position="239"/>
    </location>
    <ligand>
        <name>NADP(+)</name>
        <dbReference type="ChEBI" id="CHEBI:58349"/>
    </ligand>
</feature>
<feature type="compositionally biased region" description="Basic and acidic residues" evidence="18">
    <location>
        <begin position="1"/>
        <end position="12"/>
    </location>
</feature>
<evidence type="ECO:0000256" key="12">
    <source>
        <dbReference type="ARBA" id="ARBA00022857"/>
    </source>
</evidence>
<evidence type="ECO:0000256" key="8">
    <source>
        <dbReference type="ARBA" id="ARBA00019930"/>
    </source>
</evidence>
<dbReference type="PROSITE" id="PS51747">
    <property type="entry name" value="CYT_DCMP_DEAMINASES_2"/>
    <property type="match status" value="1"/>
</dbReference>